<feature type="transmembrane region" description="Helical" evidence="7">
    <location>
        <begin position="310"/>
        <end position="330"/>
    </location>
</feature>
<dbReference type="RefSeq" id="WP_253753449.1">
    <property type="nucleotide sequence ID" value="NZ_JAMZDZ010000001.1"/>
</dbReference>
<organism evidence="9 10">
    <name type="scientific">Hamadaea flava</name>
    <dbReference type="NCBI Taxonomy" id="1742688"/>
    <lineage>
        <taxon>Bacteria</taxon>
        <taxon>Bacillati</taxon>
        <taxon>Actinomycetota</taxon>
        <taxon>Actinomycetes</taxon>
        <taxon>Micromonosporales</taxon>
        <taxon>Micromonosporaceae</taxon>
        <taxon>Hamadaea</taxon>
    </lineage>
</organism>
<gene>
    <name evidence="9" type="ORF">ACFOZ4_17110</name>
</gene>
<evidence type="ECO:0000256" key="1">
    <source>
        <dbReference type="ARBA" id="ARBA00004127"/>
    </source>
</evidence>
<feature type="transmembrane region" description="Helical" evidence="7">
    <location>
        <begin position="250"/>
        <end position="269"/>
    </location>
</feature>
<keyword evidence="6 7" id="KW-0472">Membrane</keyword>
<evidence type="ECO:0000256" key="5">
    <source>
        <dbReference type="ARBA" id="ARBA00022989"/>
    </source>
</evidence>
<evidence type="ECO:0000313" key="10">
    <source>
        <dbReference type="Proteomes" id="UP001595816"/>
    </source>
</evidence>
<evidence type="ECO:0000256" key="7">
    <source>
        <dbReference type="SAM" id="Phobius"/>
    </source>
</evidence>
<sequence length="496" mass="53201">MAFATKTIEASQEPQKAATVELASPTWSPRSWTGLLAVLAMGVFGLAARLRYVNPMRSGDEPHYLMFNVALRKYHSLNPAHAYANGDYLAIHPQPIEPHLVPGPDGQPLPLHGFGGPLLWHPFYLLGGVAGVYLFMVLVSTLTVLNIYWLLSELGFARAYAVGVAGLFAVGTPLYTYSSMLFIEPIAALAVVFAVRGLLRAELTAARVAAVAAAMGALVWVHGRFLLLIVPVMLLLAGRIWQRSRFRDRRAIAALTVPSVLLVGGYALYNLVVWGTANPAPANAASGNGIFQISPLTGVLDALLDRNYGLLPNFPLMFLVGGGVLLALGGGLRRTSLIVAAVVVPYAVSVCTFVTWWAGFGPPARYLVAVTPLLSIFVAVALRQLSHWLAVAAAILLAGFGLLLGLLSDVDKLLRWNWELHPEVSVLGRLGDLLGLPLATFTPSAFLPGQAALFGWWSAAVVAVSGLIWLAGNRHRLRLQPAGRFLNRRGRISPPG</sequence>
<accession>A0ABV8LP61</accession>
<dbReference type="EMBL" id="JBHSAY010000009">
    <property type="protein sequence ID" value="MFC4132328.1"/>
    <property type="molecule type" value="Genomic_DNA"/>
</dbReference>
<name>A0ABV8LP61_9ACTN</name>
<protein>
    <submittedName>
        <fullName evidence="9">Phospholipid carrier-dependent glycosyltransferase</fullName>
    </submittedName>
</protein>
<feature type="transmembrane region" description="Helical" evidence="7">
    <location>
        <begin position="157"/>
        <end position="175"/>
    </location>
</feature>
<comment type="subcellular location">
    <subcellularLocation>
        <location evidence="1">Endomembrane system</location>
        <topology evidence="1">Multi-pass membrane protein</topology>
    </subcellularLocation>
</comment>
<evidence type="ECO:0000256" key="3">
    <source>
        <dbReference type="ARBA" id="ARBA00022679"/>
    </source>
</evidence>
<feature type="transmembrane region" description="Helical" evidence="7">
    <location>
        <begin position="364"/>
        <end position="382"/>
    </location>
</feature>
<feature type="transmembrane region" description="Helical" evidence="7">
    <location>
        <begin position="451"/>
        <end position="471"/>
    </location>
</feature>
<feature type="transmembrane region" description="Helical" evidence="7">
    <location>
        <begin position="337"/>
        <end position="358"/>
    </location>
</feature>
<keyword evidence="4 7" id="KW-0812">Transmembrane</keyword>
<reference evidence="10" key="1">
    <citation type="journal article" date="2019" name="Int. J. Syst. Evol. Microbiol.">
        <title>The Global Catalogue of Microorganisms (GCM) 10K type strain sequencing project: providing services to taxonomists for standard genome sequencing and annotation.</title>
        <authorList>
            <consortium name="The Broad Institute Genomics Platform"/>
            <consortium name="The Broad Institute Genome Sequencing Center for Infectious Disease"/>
            <person name="Wu L."/>
            <person name="Ma J."/>
        </authorList>
    </citation>
    <scope>NUCLEOTIDE SEQUENCE [LARGE SCALE GENOMIC DNA]</scope>
    <source>
        <strain evidence="10">CGMCC 4.7289</strain>
    </source>
</reference>
<evidence type="ECO:0000256" key="4">
    <source>
        <dbReference type="ARBA" id="ARBA00022692"/>
    </source>
</evidence>
<feature type="transmembrane region" description="Helical" evidence="7">
    <location>
        <begin position="205"/>
        <end position="238"/>
    </location>
</feature>
<feature type="transmembrane region" description="Helical" evidence="7">
    <location>
        <begin position="123"/>
        <end position="151"/>
    </location>
</feature>
<keyword evidence="5 7" id="KW-1133">Transmembrane helix</keyword>
<feature type="domain" description="ArnT-like N-terminal" evidence="8">
    <location>
        <begin position="131"/>
        <end position="243"/>
    </location>
</feature>
<dbReference type="Pfam" id="PF02366">
    <property type="entry name" value="PMT"/>
    <property type="match status" value="1"/>
</dbReference>
<keyword evidence="10" id="KW-1185">Reference proteome</keyword>
<evidence type="ECO:0000313" key="9">
    <source>
        <dbReference type="EMBL" id="MFC4132328.1"/>
    </source>
</evidence>
<keyword evidence="2" id="KW-0328">Glycosyltransferase</keyword>
<dbReference type="InterPro" id="IPR003342">
    <property type="entry name" value="ArnT-like_N"/>
</dbReference>
<feature type="transmembrane region" description="Helical" evidence="7">
    <location>
        <begin position="389"/>
        <end position="408"/>
    </location>
</feature>
<evidence type="ECO:0000256" key="6">
    <source>
        <dbReference type="ARBA" id="ARBA00023136"/>
    </source>
</evidence>
<dbReference type="Proteomes" id="UP001595816">
    <property type="component" value="Unassembled WGS sequence"/>
</dbReference>
<evidence type="ECO:0000256" key="2">
    <source>
        <dbReference type="ARBA" id="ARBA00022676"/>
    </source>
</evidence>
<evidence type="ECO:0000259" key="8">
    <source>
        <dbReference type="Pfam" id="PF02366"/>
    </source>
</evidence>
<proteinExistence type="predicted"/>
<comment type="caution">
    <text evidence="9">The sequence shown here is derived from an EMBL/GenBank/DDBJ whole genome shotgun (WGS) entry which is preliminary data.</text>
</comment>
<feature type="transmembrane region" description="Helical" evidence="7">
    <location>
        <begin position="31"/>
        <end position="48"/>
    </location>
</feature>
<keyword evidence="3" id="KW-0808">Transferase</keyword>